<evidence type="ECO:0000256" key="4">
    <source>
        <dbReference type="ARBA" id="ARBA00022692"/>
    </source>
</evidence>
<keyword evidence="3" id="KW-0808">Transferase</keyword>
<dbReference type="PANTHER" id="PTHR43867">
    <property type="entry name" value="CELLULOSE SYNTHASE CATALYTIC SUBUNIT A [UDP-FORMING]"/>
    <property type="match status" value="1"/>
</dbReference>
<dbReference type="Gene3D" id="3.90.550.10">
    <property type="entry name" value="Spore Coat Polysaccharide Biosynthesis Protein SpsA, Chain A"/>
    <property type="match status" value="1"/>
</dbReference>
<evidence type="ECO:0000256" key="7">
    <source>
        <dbReference type="SAM" id="Phobius"/>
    </source>
</evidence>
<dbReference type="AlphaFoldDB" id="A0A835Z722"/>
<gene>
    <name evidence="9" type="ORF">JKP88DRAFT_262580</name>
</gene>
<feature type="transmembrane region" description="Helical" evidence="7">
    <location>
        <begin position="617"/>
        <end position="639"/>
    </location>
</feature>
<dbReference type="Pfam" id="PF13632">
    <property type="entry name" value="Glyco_trans_2_3"/>
    <property type="match status" value="1"/>
</dbReference>
<proteinExistence type="predicted"/>
<evidence type="ECO:0000259" key="8">
    <source>
        <dbReference type="Pfam" id="PF13632"/>
    </source>
</evidence>
<keyword evidence="10" id="KW-1185">Reference proteome</keyword>
<feature type="transmembrane region" description="Helical" evidence="7">
    <location>
        <begin position="80"/>
        <end position="97"/>
    </location>
</feature>
<dbReference type="InterPro" id="IPR050321">
    <property type="entry name" value="Glycosyltr_2/OpgH_subfam"/>
</dbReference>
<organism evidence="9 10">
    <name type="scientific">Tribonema minus</name>
    <dbReference type="NCBI Taxonomy" id="303371"/>
    <lineage>
        <taxon>Eukaryota</taxon>
        <taxon>Sar</taxon>
        <taxon>Stramenopiles</taxon>
        <taxon>Ochrophyta</taxon>
        <taxon>PX clade</taxon>
        <taxon>Xanthophyceae</taxon>
        <taxon>Tribonematales</taxon>
        <taxon>Tribonemataceae</taxon>
        <taxon>Tribonema</taxon>
    </lineage>
</organism>
<dbReference type="SUPFAM" id="SSF53448">
    <property type="entry name" value="Nucleotide-diphospho-sugar transferases"/>
    <property type="match status" value="1"/>
</dbReference>
<comment type="subcellular location">
    <subcellularLocation>
        <location evidence="1">Membrane</location>
        <topology evidence="1">Multi-pass membrane protein</topology>
    </subcellularLocation>
</comment>
<dbReference type="GO" id="GO:0016758">
    <property type="term" value="F:hexosyltransferase activity"/>
    <property type="evidence" value="ECO:0007669"/>
    <property type="project" value="TreeGrafter"/>
</dbReference>
<evidence type="ECO:0000256" key="1">
    <source>
        <dbReference type="ARBA" id="ARBA00004141"/>
    </source>
</evidence>
<dbReference type="Proteomes" id="UP000664859">
    <property type="component" value="Unassembled WGS sequence"/>
</dbReference>
<keyword evidence="5 7" id="KW-1133">Transmembrane helix</keyword>
<dbReference type="OrthoDB" id="72851at2759"/>
<dbReference type="InterPro" id="IPR029044">
    <property type="entry name" value="Nucleotide-diphossugar_trans"/>
</dbReference>
<protein>
    <recommendedName>
        <fullName evidence="8">Glycosyltransferase 2-like domain-containing protein</fullName>
    </recommendedName>
</protein>
<evidence type="ECO:0000313" key="10">
    <source>
        <dbReference type="Proteomes" id="UP000664859"/>
    </source>
</evidence>
<accession>A0A835Z722</accession>
<evidence type="ECO:0000256" key="2">
    <source>
        <dbReference type="ARBA" id="ARBA00022676"/>
    </source>
</evidence>
<dbReference type="PANTHER" id="PTHR43867:SF2">
    <property type="entry name" value="CELLULOSE SYNTHASE CATALYTIC SUBUNIT A [UDP-FORMING]"/>
    <property type="match status" value="1"/>
</dbReference>
<evidence type="ECO:0000256" key="5">
    <source>
        <dbReference type="ARBA" id="ARBA00022989"/>
    </source>
</evidence>
<evidence type="ECO:0000256" key="6">
    <source>
        <dbReference type="ARBA" id="ARBA00023136"/>
    </source>
</evidence>
<feature type="domain" description="Glycosyltransferase 2-like" evidence="8">
    <location>
        <begin position="438"/>
        <end position="639"/>
    </location>
</feature>
<dbReference type="InterPro" id="IPR001173">
    <property type="entry name" value="Glyco_trans_2-like"/>
</dbReference>
<sequence length="803" mass="88485">MVLDVPKQPKRGAAVVAAASSTGKLEIRAPDPAQVTMHPTAIVIRAIFACNLVLGARYLVWRCTKSLPLEGASPVATGYAYLYLICEVILVVSIWMSHCTRLLPAVRPVIRVDDLVAAAKALADWRKQTAAPKLETRLPGSGCFVNTSGMLPTPIDIAEEARVAILVPTAGEGLPMLLHALLGCFSQKLWEPPTIDGVTLGEREQLRIVVLDERRRGELLQLCTLMYALARHFREAQRAVQQHLAAAKIQQLAPAYTVGAGADEAGGSTDNEEDMPIDMKTARAMAACCLLDVWDKFAMLTTDMPNKNYSGPTAVGRAFKAFLTTMADVQQLVASASPIVGGDTVSFEKVEPGHVSEFLERGDLPALVYHTRENAGQPTISPKAGNLNAAIYDLRPDTGLPLIGEAKAVLVNDARHYLLPNFLQRTMPYLFELAPDGMSYQWGKVCFVQTPQRFKDDGIGDPLANWGTVKFNITNIGKDGAGAVTSCGQGSVWRVDALSGMRADGARLLRRGEAYKRDHPRRGLDFGFRSDTPIEDMVTSLELFKLGWKSAYVLEPDEFLSLCSQAPDTVQWRLRQIYRWHVGGVVTLFQRGLWFLLDPNSGMWPNLWHRVFLFNSLMYYFRGFGALAVMTVPVVYSIFGIFPYETHWPEVVYYLAPYVMTCGLATAIASEWKKTDRKRVFTEMQFFAASAFVEVFSIVQTIIGEVQKRLTFACEKKPVACVNWHSPCPCWPLPATFALEAVAMLSLPNVLSQCCQSNCRVDQPLSSVSSVLRSTVCTEWAPLYAITAYNTHKAARAAKAGEA</sequence>
<comment type="caution">
    <text evidence="9">The sequence shown here is derived from an EMBL/GenBank/DDBJ whole genome shotgun (WGS) entry which is preliminary data.</text>
</comment>
<evidence type="ECO:0000256" key="3">
    <source>
        <dbReference type="ARBA" id="ARBA00022679"/>
    </source>
</evidence>
<dbReference type="EMBL" id="JAFCMP010000113">
    <property type="protein sequence ID" value="KAG5186155.1"/>
    <property type="molecule type" value="Genomic_DNA"/>
</dbReference>
<evidence type="ECO:0000313" key="9">
    <source>
        <dbReference type="EMBL" id="KAG5186155.1"/>
    </source>
</evidence>
<feature type="transmembrane region" description="Helical" evidence="7">
    <location>
        <begin position="651"/>
        <end position="672"/>
    </location>
</feature>
<feature type="transmembrane region" description="Helical" evidence="7">
    <location>
        <begin position="684"/>
        <end position="703"/>
    </location>
</feature>
<keyword evidence="4 7" id="KW-0812">Transmembrane</keyword>
<keyword evidence="6 7" id="KW-0472">Membrane</keyword>
<keyword evidence="2" id="KW-0328">Glycosyltransferase</keyword>
<feature type="transmembrane region" description="Helical" evidence="7">
    <location>
        <begin position="42"/>
        <end position="60"/>
    </location>
</feature>
<reference evidence="9" key="1">
    <citation type="submission" date="2021-02" db="EMBL/GenBank/DDBJ databases">
        <title>First Annotated Genome of the Yellow-green Alga Tribonema minus.</title>
        <authorList>
            <person name="Mahan K.M."/>
        </authorList>
    </citation>
    <scope>NUCLEOTIDE SEQUENCE</scope>
    <source>
        <strain evidence="9">UTEX B ZZ1240</strain>
    </source>
</reference>
<dbReference type="GO" id="GO:0005886">
    <property type="term" value="C:plasma membrane"/>
    <property type="evidence" value="ECO:0007669"/>
    <property type="project" value="TreeGrafter"/>
</dbReference>
<name>A0A835Z722_9STRA</name>